<comment type="caution">
    <text evidence="1">The sequence shown here is derived from an EMBL/GenBank/DDBJ whole genome shotgun (WGS) entry which is preliminary data.</text>
</comment>
<sequence length="64" mass="7540">RRTRSAGVRVRNPNQNRQCRVQTSQRQLAQEEYSTPKKAFAPEGCRKGDRFTFHTDMSTFFYVV</sequence>
<dbReference type="EMBL" id="BGPR01097832">
    <property type="protein sequence ID" value="GBM46928.1"/>
    <property type="molecule type" value="Genomic_DNA"/>
</dbReference>
<name>A0A4Y2G2P5_ARAVE</name>
<reference evidence="1 2" key="1">
    <citation type="journal article" date="2019" name="Sci. Rep.">
        <title>Orb-weaving spider Araneus ventricosus genome elucidates the spidroin gene catalogue.</title>
        <authorList>
            <person name="Kono N."/>
            <person name="Nakamura H."/>
            <person name="Ohtoshi R."/>
            <person name="Moran D.A.P."/>
            <person name="Shinohara A."/>
            <person name="Yoshida Y."/>
            <person name="Fujiwara M."/>
            <person name="Mori M."/>
            <person name="Tomita M."/>
            <person name="Arakawa K."/>
        </authorList>
    </citation>
    <scope>NUCLEOTIDE SEQUENCE [LARGE SCALE GENOMIC DNA]</scope>
</reference>
<dbReference type="Proteomes" id="UP000499080">
    <property type="component" value="Unassembled WGS sequence"/>
</dbReference>
<gene>
    <name evidence="1" type="ORF">AVEN_29881-2_1</name>
</gene>
<evidence type="ECO:0000313" key="1">
    <source>
        <dbReference type="EMBL" id="GBM46928.1"/>
    </source>
</evidence>
<accession>A0A4Y2G2P5</accession>
<keyword evidence="2" id="KW-1185">Reference proteome</keyword>
<feature type="non-terminal residue" evidence="1">
    <location>
        <position position="1"/>
    </location>
</feature>
<proteinExistence type="predicted"/>
<organism evidence="1 2">
    <name type="scientific">Araneus ventricosus</name>
    <name type="common">Orbweaver spider</name>
    <name type="synonym">Epeira ventricosa</name>
    <dbReference type="NCBI Taxonomy" id="182803"/>
    <lineage>
        <taxon>Eukaryota</taxon>
        <taxon>Metazoa</taxon>
        <taxon>Ecdysozoa</taxon>
        <taxon>Arthropoda</taxon>
        <taxon>Chelicerata</taxon>
        <taxon>Arachnida</taxon>
        <taxon>Araneae</taxon>
        <taxon>Araneomorphae</taxon>
        <taxon>Entelegynae</taxon>
        <taxon>Araneoidea</taxon>
        <taxon>Araneidae</taxon>
        <taxon>Araneus</taxon>
    </lineage>
</organism>
<protein>
    <submittedName>
        <fullName evidence="1">Uncharacterized protein</fullName>
    </submittedName>
</protein>
<evidence type="ECO:0000313" key="2">
    <source>
        <dbReference type="Proteomes" id="UP000499080"/>
    </source>
</evidence>
<dbReference type="AlphaFoldDB" id="A0A4Y2G2P5"/>